<dbReference type="EMBL" id="JAINUG010000037">
    <property type="protein sequence ID" value="KAJ8407876.1"/>
    <property type="molecule type" value="Genomic_DNA"/>
</dbReference>
<evidence type="ECO:0000256" key="1">
    <source>
        <dbReference type="SAM" id="MobiDB-lite"/>
    </source>
</evidence>
<feature type="compositionally biased region" description="Polar residues" evidence="1">
    <location>
        <begin position="14"/>
        <end position="25"/>
    </location>
</feature>
<gene>
    <name evidence="2" type="ORF">AAFF_G00269200</name>
</gene>
<dbReference type="AlphaFoldDB" id="A0AAD7WSK1"/>
<protein>
    <submittedName>
        <fullName evidence="2">Uncharacterized protein</fullName>
    </submittedName>
</protein>
<sequence>MINCSCSGKRRHSAWQTETSRSNQLGERDASSRHLYRGRCGARVAQSWSGAQPVSERADQRDSAAAGRDDVGPSCRGPRAPPRPLLAGDLSALTSPPAALTKCPVYINLLL</sequence>
<name>A0AAD7WSK1_9TELE</name>
<comment type="caution">
    <text evidence="2">The sequence shown here is derived from an EMBL/GenBank/DDBJ whole genome shotgun (WGS) entry which is preliminary data.</text>
</comment>
<proteinExistence type="predicted"/>
<organism evidence="2 3">
    <name type="scientific">Aldrovandia affinis</name>
    <dbReference type="NCBI Taxonomy" id="143900"/>
    <lineage>
        <taxon>Eukaryota</taxon>
        <taxon>Metazoa</taxon>
        <taxon>Chordata</taxon>
        <taxon>Craniata</taxon>
        <taxon>Vertebrata</taxon>
        <taxon>Euteleostomi</taxon>
        <taxon>Actinopterygii</taxon>
        <taxon>Neopterygii</taxon>
        <taxon>Teleostei</taxon>
        <taxon>Notacanthiformes</taxon>
        <taxon>Halosauridae</taxon>
        <taxon>Aldrovandia</taxon>
    </lineage>
</organism>
<evidence type="ECO:0000313" key="3">
    <source>
        <dbReference type="Proteomes" id="UP001221898"/>
    </source>
</evidence>
<feature type="region of interest" description="Disordered" evidence="1">
    <location>
        <begin position="47"/>
        <end position="91"/>
    </location>
</feature>
<feature type="region of interest" description="Disordered" evidence="1">
    <location>
        <begin position="1"/>
        <end position="32"/>
    </location>
</feature>
<dbReference type="Proteomes" id="UP001221898">
    <property type="component" value="Unassembled WGS sequence"/>
</dbReference>
<reference evidence="2" key="1">
    <citation type="journal article" date="2023" name="Science">
        <title>Genome structures resolve the early diversification of teleost fishes.</title>
        <authorList>
            <person name="Parey E."/>
            <person name="Louis A."/>
            <person name="Montfort J."/>
            <person name="Bouchez O."/>
            <person name="Roques C."/>
            <person name="Iampietro C."/>
            <person name="Lluch J."/>
            <person name="Castinel A."/>
            <person name="Donnadieu C."/>
            <person name="Desvignes T."/>
            <person name="Floi Bucao C."/>
            <person name="Jouanno E."/>
            <person name="Wen M."/>
            <person name="Mejri S."/>
            <person name="Dirks R."/>
            <person name="Jansen H."/>
            <person name="Henkel C."/>
            <person name="Chen W.J."/>
            <person name="Zahm M."/>
            <person name="Cabau C."/>
            <person name="Klopp C."/>
            <person name="Thompson A.W."/>
            <person name="Robinson-Rechavi M."/>
            <person name="Braasch I."/>
            <person name="Lecointre G."/>
            <person name="Bobe J."/>
            <person name="Postlethwait J.H."/>
            <person name="Berthelot C."/>
            <person name="Roest Crollius H."/>
            <person name="Guiguen Y."/>
        </authorList>
    </citation>
    <scope>NUCLEOTIDE SEQUENCE</scope>
    <source>
        <strain evidence="2">NC1722</strain>
    </source>
</reference>
<keyword evidence="3" id="KW-1185">Reference proteome</keyword>
<evidence type="ECO:0000313" key="2">
    <source>
        <dbReference type="EMBL" id="KAJ8407876.1"/>
    </source>
</evidence>
<feature type="compositionally biased region" description="Basic and acidic residues" evidence="1">
    <location>
        <begin position="56"/>
        <end position="71"/>
    </location>
</feature>
<accession>A0AAD7WSK1</accession>